<accession>A0AA39H2D4</accession>
<gene>
    <name evidence="2" type="ORF">QR680_001712</name>
</gene>
<feature type="compositionally biased region" description="Polar residues" evidence="1">
    <location>
        <begin position="39"/>
        <end position="53"/>
    </location>
</feature>
<protein>
    <submittedName>
        <fullName evidence="2">Uncharacterized protein</fullName>
    </submittedName>
</protein>
<comment type="caution">
    <text evidence="2">The sequence shown here is derived from an EMBL/GenBank/DDBJ whole genome shotgun (WGS) entry which is preliminary data.</text>
</comment>
<organism evidence="2 3">
    <name type="scientific">Steinernema hermaphroditum</name>
    <dbReference type="NCBI Taxonomy" id="289476"/>
    <lineage>
        <taxon>Eukaryota</taxon>
        <taxon>Metazoa</taxon>
        <taxon>Ecdysozoa</taxon>
        <taxon>Nematoda</taxon>
        <taxon>Chromadorea</taxon>
        <taxon>Rhabditida</taxon>
        <taxon>Tylenchina</taxon>
        <taxon>Panagrolaimomorpha</taxon>
        <taxon>Strongyloidoidea</taxon>
        <taxon>Steinernematidae</taxon>
        <taxon>Steinernema</taxon>
    </lineage>
</organism>
<dbReference type="Proteomes" id="UP001175271">
    <property type="component" value="Unassembled WGS sequence"/>
</dbReference>
<name>A0AA39H2D4_9BILA</name>
<reference evidence="2" key="1">
    <citation type="submission" date="2023-06" db="EMBL/GenBank/DDBJ databases">
        <title>Genomic analysis of the entomopathogenic nematode Steinernema hermaphroditum.</title>
        <authorList>
            <person name="Schwarz E.M."/>
            <person name="Heppert J.K."/>
            <person name="Baniya A."/>
            <person name="Schwartz H.T."/>
            <person name="Tan C.-H."/>
            <person name="Antoshechkin I."/>
            <person name="Sternberg P.W."/>
            <person name="Goodrich-Blair H."/>
            <person name="Dillman A.R."/>
        </authorList>
    </citation>
    <scope>NUCLEOTIDE SEQUENCE</scope>
    <source>
        <strain evidence="2">PS9179</strain>
        <tissue evidence="2">Whole animal</tissue>
    </source>
</reference>
<evidence type="ECO:0000313" key="3">
    <source>
        <dbReference type="Proteomes" id="UP001175271"/>
    </source>
</evidence>
<evidence type="ECO:0000256" key="1">
    <source>
        <dbReference type="SAM" id="MobiDB-lite"/>
    </source>
</evidence>
<feature type="region of interest" description="Disordered" evidence="1">
    <location>
        <begin position="272"/>
        <end position="321"/>
    </location>
</feature>
<dbReference type="EMBL" id="JAUCMV010000005">
    <property type="protein sequence ID" value="KAK0396432.1"/>
    <property type="molecule type" value="Genomic_DNA"/>
</dbReference>
<sequence>MITSLFARPLASYRRRNGRFSLSQRVGRRCLEDAGDSGQGNRMTSRDVSSSAEGNVFGRSRDSLFVDSCFTGGLVTHSLDKSFFRRRSPVVKAELHKHVVFFESAELSDIDEDDVLSTNESTVITLPSMANKSPQHDDQDDDIFAMDEENVDRKKNNSLSTKRVGESDDEEDDKYMRGGSRAYSVSGRVANNMNGGFDSNYRSNAIETTENGIGPLTYGSSLPITIPGRFWPPEDATDSFDPDENGGQRQAITIYHQREQDLYSVMRDQARSIQAPDNPERLFGERPRRRHQTGENPSPVPFLTTGNDGNSPPAISASVAR</sequence>
<dbReference type="AlphaFoldDB" id="A0AA39H2D4"/>
<feature type="region of interest" description="Disordered" evidence="1">
    <location>
        <begin position="147"/>
        <end position="178"/>
    </location>
</feature>
<keyword evidence="3" id="KW-1185">Reference proteome</keyword>
<proteinExistence type="predicted"/>
<evidence type="ECO:0000313" key="2">
    <source>
        <dbReference type="EMBL" id="KAK0396432.1"/>
    </source>
</evidence>
<feature type="region of interest" description="Disordered" evidence="1">
    <location>
        <begin position="31"/>
        <end position="54"/>
    </location>
</feature>